<accession>A0A392S7V8</accession>
<evidence type="ECO:0000313" key="1">
    <source>
        <dbReference type="EMBL" id="MCI44532.1"/>
    </source>
</evidence>
<feature type="non-terminal residue" evidence="1">
    <location>
        <position position="1"/>
    </location>
</feature>
<keyword evidence="2" id="KW-1185">Reference proteome</keyword>
<organism evidence="1 2">
    <name type="scientific">Trifolium medium</name>
    <dbReference type="NCBI Taxonomy" id="97028"/>
    <lineage>
        <taxon>Eukaryota</taxon>
        <taxon>Viridiplantae</taxon>
        <taxon>Streptophyta</taxon>
        <taxon>Embryophyta</taxon>
        <taxon>Tracheophyta</taxon>
        <taxon>Spermatophyta</taxon>
        <taxon>Magnoliopsida</taxon>
        <taxon>eudicotyledons</taxon>
        <taxon>Gunneridae</taxon>
        <taxon>Pentapetalae</taxon>
        <taxon>rosids</taxon>
        <taxon>fabids</taxon>
        <taxon>Fabales</taxon>
        <taxon>Fabaceae</taxon>
        <taxon>Papilionoideae</taxon>
        <taxon>50 kb inversion clade</taxon>
        <taxon>NPAAA clade</taxon>
        <taxon>Hologalegina</taxon>
        <taxon>IRL clade</taxon>
        <taxon>Trifolieae</taxon>
        <taxon>Trifolium</taxon>
    </lineage>
</organism>
<feature type="non-terminal residue" evidence="1">
    <location>
        <position position="109"/>
    </location>
</feature>
<evidence type="ECO:0000313" key="2">
    <source>
        <dbReference type="Proteomes" id="UP000265520"/>
    </source>
</evidence>
<protein>
    <submittedName>
        <fullName evidence="1">Copia protein</fullName>
    </submittedName>
</protein>
<reference evidence="1 2" key="1">
    <citation type="journal article" date="2018" name="Front. Plant Sci.">
        <title>Red Clover (Trifolium pratense) and Zigzag Clover (T. medium) - A Picture of Genomic Similarities and Differences.</title>
        <authorList>
            <person name="Dluhosova J."/>
            <person name="Istvanek J."/>
            <person name="Nedelnik J."/>
            <person name="Repkova J."/>
        </authorList>
    </citation>
    <scope>NUCLEOTIDE SEQUENCE [LARGE SCALE GENOMIC DNA]</scope>
    <source>
        <strain evidence="2">cv. 10/8</strain>
        <tissue evidence="1">Leaf</tissue>
    </source>
</reference>
<dbReference type="CDD" id="cd09272">
    <property type="entry name" value="RNase_HI_RT_Ty1"/>
    <property type="match status" value="1"/>
</dbReference>
<sequence length="109" mass="12160">KRILRYLKGTLDHGLLLSPAPSHKPPSLKAFCDADWASDPDDRRSTSGAAIYFGPNLVSWWSKKQPVVARSSTEAEYRSLAHATAELLWLQTLLTELHLSFEAPIILCD</sequence>
<proteinExistence type="predicted"/>
<name>A0A392S7V8_9FABA</name>
<dbReference type="Proteomes" id="UP000265520">
    <property type="component" value="Unassembled WGS sequence"/>
</dbReference>
<dbReference type="EMBL" id="LXQA010331903">
    <property type="protein sequence ID" value="MCI44532.1"/>
    <property type="molecule type" value="Genomic_DNA"/>
</dbReference>
<comment type="caution">
    <text evidence="1">The sequence shown here is derived from an EMBL/GenBank/DDBJ whole genome shotgun (WGS) entry which is preliminary data.</text>
</comment>
<dbReference type="PANTHER" id="PTHR11439:SF455">
    <property type="entry name" value="RLK (RECEPTOR-LIKE PROTEIN KINASE) 8, PUTATIVE-RELATED"/>
    <property type="match status" value="1"/>
</dbReference>
<dbReference type="PANTHER" id="PTHR11439">
    <property type="entry name" value="GAG-POL-RELATED RETROTRANSPOSON"/>
    <property type="match status" value="1"/>
</dbReference>
<dbReference type="AlphaFoldDB" id="A0A392S7V8"/>